<reference evidence="1 2" key="1">
    <citation type="submission" date="2020-08" db="EMBL/GenBank/DDBJ databases">
        <title>Genomic Encyclopedia of Type Strains, Phase IV (KMG-V): Genome sequencing to study the core and pangenomes of soil and plant-associated prokaryotes.</title>
        <authorList>
            <person name="Whitman W."/>
        </authorList>
    </citation>
    <scope>NUCLEOTIDE SEQUENCE [LARGE SCALE GENOMIC DNA]</scope>
    <source>
        <strain evidence="1 2">SEMIA 461</strain>
    </source>
</reference>
<dbReference type="EMBL" id="JACIHP010000002">
    <property type="protein sequence ID" value="MBB4490872.1"/>
    <property type="molecule type" value="Genomic_DNA"/>
</dbReference>
<sequence length="59" mass="6531">MTEETFSDFAITLGPMTWAGWFPVQVRNGGNEKSPGVRQMPRLCVGRKSFASHFSTPAN</sequence>
<accession>A0ABR6J7I2</accession>
<name>A0ABR6J7I2_AGRRD</name>
<evidence type="ECO:0000313" key="2">
    <source>
        <dbReference type="Proteomes" id="UP000534590"/>
    </source>
</evidence>
<protein>
    <submittedName>
        <fullName evidence="1">Uncharacterized protein</fullName>
    </submittedName>
</protein>
<gene>
    <name evidence="1" type="ORF">GGE40_002703</name>
</gene>
<dbReference type="Proteomes" id="UP000534590">
    <property type="component" value="Unassembled WGS sequence"/>
</dbReference>
<proteinExistence type="predicted"/>
<evidence type="ECO:0000313" key="1">
    <source>
        <dbReference type="EMBL" id="MBB4490872.1"/>
    </source>
</evidence>
<comment type="caution">
    <text evidence="1">The sequence shown here is derived from an EMBL/GenBank/DDBJ whole genome shotgun (WGS) entry which is preliminary data.</text>
</comment>
<organism evidence="1 2">
    <name type="scientific">Agrobacterium radiobacter</name>
    <dbReference type="NCBI Taxonomy" id="362"/>
    <lineage>
        <taxon>Bacteria</taxon>
        <taxon>Pseudomonadati</taxon>
        <taxon>Pseudomonadota</taxon>
        <taxon>Alphaproteobacteria</taxon>
        <taxon>Hyphomicrobiales</taxon>
        <taxon>Rhizobiaceae</taxon>
        <taxon>Rhizobium/Agrobacterium group</taxon>
        <taxon>Agrobacterium</taxon>
        <taxon>Agrobacterium tumefaciens complex</taxon>
    </lineage>
</organism>
<keyword evidence="2" id="KW-1185">Reference proteome</keyword>